<dbReference type="EC" id="1.14.13.7" evidence="3"/>
<dbReference type="PANTHER" id="PTHR47354">
    <property type="entry name" value="NADH OXIDOREDUCTASE HCR"/>
    <property type="match status" value="1"/>
</dbReference>
<comment type="cofactor">
    <cofactor evidence="1">
        <name>FAD</name>
        <dbReference type="ChEBI" id="CHEBI:57692"/>
    </cofactor>
</comment>
<keyword evidence="3" id="KW-0560">Oxidoreductase</keyword>
<dbReference type="Proteomes" id="UP000033457">
    <property type="component" value="Chromosome"/>
</dbReference>
<dbReference type="EMBL" id="LR134377">
    <property type="protein sequence ID" value="VEH06115.1"/>
    <property type="molecule type" value="Genomic_DNA"/>
</dbReference>
<evidence type="ECO:0000313" key="2">
    <source>
        <dbReference type="EMBL" id="AKE42037.1"/>
    </source>
</evidence>
<dbReference type="InterPro" id="IPR039261">
    <property type="entry name" value="FNR_nucleotide-bd"/>
</dbReference>
<evidence type="ECO:0000313" key="4">
    <source>
        <dbReference type="Proteomes" id="UP000033457"/>
    </source>
</evidence>
<dbReference type="InterPro" id="IPR017938">
    <property type="entry name" value="Riboflavin_synthase-like_b-brl"/>
</dbReference>
<gene>
    <name evidence="3" type="primary">dmpP</name>
    <name evidence="3" type="ORF">NCTC949_00957</name>
    <name evidence="2" type="ORF">UL82_09495</name>
</gene>
<dbReference type="Proteomes" id="UP000271380">
    <property type="component" value="Chromosome"/>
</dbReference>
<evidence type="ECO:0000256" key="1">
    <source>
        <dbReference type="ARBA" id="ARBA00001974"/>
    </source>
</evidence>
<evidence type="ECO:0000313" key="5">
    <source>
        <dbReference type="Proteomes" id="UP000271380"/>
    </source>
</evidence>
<dbReference type="KEGG" id="cku:UL82_09495"/>
<dbReference type="GO" id="GO:0018662">
    <property type="term" value="F:phenol 2-monooxygenase activity"/>
    <property type="evidence" value="ECO:0007669"/>
    <property type="project" value="UniProtKB-EC"/>
</dbReference>
<proteinExistence type="predicted"/>
<dbReference type="Gene3D" id="3.40.50.80">
    <property type="entry name" value="Nucleotide-binding domain of ferredoxin-NADP reductase (FNR) module"/>
    <property type="match status" value="1"/>
</dbReference>
<dbReference type="AlphaFoldDB" id="A0A0F6R111"/>
<dbReference type="Gene3D" id="2.40.30.10">
    <property type="entry name" value="Translation factors"/>
    <property type="match status" value="1"/>
</dbReference>
<dbReference type="InterPro" id="IPR050415">
    <property type="entry name" value="MRET"/>
</dbReference>
<reference evidence="2 4" key="1">
    <citation type="journal article" date="2015" name="Genome Announc.">
        <title>Complete Genome Sequence of Corynebacterium kutscheri DSM 20755, a Corynebacterial Type Strain with Remarkably Low G+C Content of Chromosomal DNA.</title>
        <authorList>
            <person name="Ruckert C."/>
            <person name="Albersmeier A."/>
            <person name="Winkler A."/>
            <person name="Tauch A."/>
        </authorList>
    </citation>
    <scope>NUCLEOTIDE SEQUENCE [LARGE SCALE GENOMIC DNA]</scope>
    <source>
        <strain evidence="2 4">DSM 20755</strain>
    </source>
</reference>
<dbReference type="SUPFAM" id="SSF63380">
    <property type="entry name" value="Riboflavin synthase domain-like"/>
    <property type="match status" value="1"/>
</dbReference>
<dbReference type="SUPFAM" id="SSF52343">
    <property type="entry name" value="Ferredoxin reductase-like, C-terminal NADP-linked domain"/>
    <property type="match status" value="1"/>
</dbReference>
<dbReference type="STRING" id="35755.UL82_09495"/>
<reference evidence="3 5" key="2">
    <citation type="submission" date="2018-12" db="EMBL/GenBank/DDBJ databases">
        <authorList>
            <consortium name="Pathogen Informatics"/>
        </authorList>
    </citation>
    <scope>NUCLEOTIDE SEQUENCE [LARGE SCALE GENOMIC DNA]</scope>
    <source>
        <strain evidence="3 5">NCTC949</strain>
    </source>
</reference>
<sequence>MVASHFYADVPLARLSFRLQPSLVDTLIAGLSHPLNITAWAHDLAHRGVDRSFYVPLSAALQHAVCHICSALPLVDVLAVEHRIDQIMKQLLAVNVDTLSAPIPAEVVEIERRSSRITVVRLIAEAPLSYKPGEYLQVTTDYFTGIWRCLYPSVPANEHGQVEFHLFHTNLTTPIGLLASARIGEKWLLANGYGKLSLSGNDLVMISHNTGLAPLRCIIIDYLMRTNAPRVHLFVGADSPGELYELQSLWGIAASAPWLSVTPVVGTILDPWWVRPTQACVAPRGLHLTQLGDPADVVASYGTWEDRDILISGSKQRVDYSSRTLIRAGTPIKNISSLHFNHIPAWMTD</sequence>
<organism evidence="2 4">
    <name type="scientific">Corynebacterium kutscheri</name>
    <dbReference type="NCBI Taxonomy" id="35755"/>
    <lineage>
        <taxon>Bacteria</taxon>
        <taxon>Bacillati</taxon>
        <taxon>Actinomycetota</taxon>
        <taxon>Actinomycetes</taxon>
        <taxon>Mycobacteriales</taxon>
        <taxon>Corynebacteriaceae</taxon>
        <taxon>Corynebacterium</taxon>
    </lineage>
</organism>
<dbReference type="HOGENOM" id="CLU_026437_2_0_11"/>
<dbReference type="EMBL" id="CP011312">
    <property type="protein sequence ID" value="AKE42037.1"/>
    <property type="molecule type" value="Genomic_DNA"/>
</dbReference>
<dbReference type="PANTHER" id="PTHR47354:SF5">
    <property type="entry name" value="PROTEIN RFBI"/>
    <property type="match status" value="1"/>
</dbReference>
<protein>
    <submittedName>
        <fullName evidence="2 3">Oxidoreductase</fullName>
        <ecNumber evidence="3">1.14.13.7</ecNumber>
    </submittedName>
</protein>
<name>A0A0F6R111_9CORY</name>
<accession>A0A0F6R111</accession>
<evidence type="ECO:0000313" key="3">
    <source>
        <dbReference type="EMBL" id="VEH06115.1"/>
    </source>
</evidence>
<keyword evidence="4" id="KW-1185">Reference proteome</keyword>